<proteinExistence type="predicted"/>
<evidence type="ECO:0000256" key="3">
    <source>
        <dbReference type="ARBA" id="ARBA00022519"/>
    </source>
</evidence>
<dbReference type="InterPro" id="IPR000917">
    <property type="entry name" value="Sulfatase_N"/>
</dbReference>
<dbReference type="PANTHER" id="PTHR30443:SF0">
    <property type="entry name" value="PHOSPHOETHANOLAMINE TRANSFERASE EPTA"/>
    <property type="match status" value="1"/>
</dbReference>
<evidence type="ECO:0000259" key="9">
    <source>
        <dbReference type="Pfam" id="PF08019"/>
    </source>
</evidence>
<dbReference type="InterPro" id="IPR012549">
    <property type="entry name" value="EptA-like_N"/>
</dbReference>
<dbReference type="Gene3D" id="3.40.720.10">
    <property type="entry name" value="Alkaline Phosphatase, subunit A"/>
    <property type="match status" value="1"/>
</dbReference>
<organism evidence="10 11">
    <name type="scientific">Campylobacter coli</name>
    <dbReference type="NCBI Taxonomy" id="195"/>
    <lineage>
        <taxon>Bacteria</taxon>
        <taxon>Pseudomonadati</taxon>
        <taxon>Campylobacterota</taxon>
        <taxon>Epsilonproteobacteria</taxon>
        <taxon>Campylobacterales</taxon>
        <taxon>Campylobacteraceae</taxon>
        <taxon>Campylobacter</taxon>
    </lineage>
</organism>
<accession>A0A5T1YK39</accession>
<evidence type="ECO:0000313" key="11">
    <source>
        <dbReference type="Proteomes" id="UP000333665"/>
    </source>
</evidence>
<keyword evidence="3" id="KW-0997">Cell inner membrane</keyword>
<reference evidence="10 11" key="1">
    <citation type="submission" date="2018-08" db="EMBL/GenBank/DDBJ databases">
        <authorList>
            <consortium name="NARMS: The National Antimicrobial Resistance Monitoring System"/>
        </authorList>
    </citation>
    <scope>NUCLEOTIDE SEQUENCE [LARGE SCALE GENOMIC DNA]</scope>
    <source>
        <strain evidence="10 11">FSIS11812579</strain>
    </source>
</reference>
<evidence type="ECO:0000256" key="1">
    <source>
        <dbReference type="ARBA" id="ARBA00004429"/>
    </source>
</evidence>
<evidence type="ECO:0000313" key="10">
    <source>
        <dbReference type="EMBL" id="EAL8415854.1"/>
    </source>
</evidence>
<evidence type="ECO:0000259" key="8">
    <source>
        <dbReference type="Pfam" id="PF00884"/>
    </source>
</evidence>
<dbReference type="GO" id="GO:0005886">
    <property type="term" value="C:plasma membrane"/>
    <property type="evidence" value="ECO:0007669"/>
    <property type="project" value="UniProtKB-SubCell"/>
</dbReference>
<dbReference type="PANTHER" id="PTHR30443">
    <property type="entry name" value="INNER MEMBRANE PROTEIN"/>
    <property type="match status" value="1"/>
</dbReference>
<evidence type="ECO:0000256" key="6">
    <source>
        <dbReference type="ARBA" id="ARBA00022989"/>
    </source>
</evidence>
<dbReference type="InterPro" id="IPR017850">
    <property type="entry name" value="Alkaline_phosphatase_core_sf"/>
</dbReference>
<dbReference type="EMBL" id="AACRQU010000001">
    <property type="protein sequence ID" value="EAL8415854.1"/>
    <property type="molecule type" value="Genomic_DNA"/>
</dbReference>
<comment type="caution">
    <text evidence="10">The sequence shown here is derived from an EMBL/GenBank/DDBJ whole genome shotgun (WGS) entry which is preliminary data.</text>
</comment>
<sequence>MFKFKLSWFGFVLFNSILITLLNFNLHSFVYEKLSQNLLLTIVFIVAYFGLVHMIFSLIFVKYLTKILSIFFILSSCTSLYFITFYGVLIDSDMIQNVMQTDIKEVKDLLSWRLVLLAIVVLLFCVFILRIRIENNTEQGFFKKIRVRVLSALLGCSIFLIAFMPLSKTFIPFFRTYNEIRMYNTPFYQIYAVYRYYVCFLKPKSEFKTIGDDAFRENNSSKKLLVLVVGETARAANYSLGGYTKNDTNFYTNKNNVVFFDNFSSCGTATAVSLPCMFSLSKRQNYSSSEYQENVMDILQKTGVKASWIDNNSGGCKGVCDRLSDKQQLSSDWDENLLPFLKERLDSLDTQNIIVLHLQGSHGPAYYKRYPSEFKKFIPTCDTNELSKCDSEALINTYDNTLLYTDYLLSEIIELLKEKKDYESSLIYLSDHGESLGENGIYLHGMPYTIAPSYQTHIPVIFWSSDENLMTTAQNHKSLNLSQDNLFSTLLGYFDVKTSVYEPEYDLLNPKLKANP</sequence>
<dbReference type="GO" id="GO:0009244">
    <property type="term" value="P:lipopolysaccharide core region biosynthetic process"/>
    <property type="evidence" value="ECO:0007669"/>
    <property type="project" value="TreeGrafter"/>
</dbReference>
<evidence type="ECO:0000256" key="5">
    <source>
        <dbReference type="ARBA" id="ARBA00022692"/>
    </source>
</evidence>
<name>A0A5T1YK39_CAMCO</name>
<dbReference type="InterPro" id="IPR058130">
    <property type="entry name" value="PEA_transf_C"/>
</dbReference>
<dbReference type="Proteomes" id="UP000333665">
    <property type="component" value="Unassembled WGS sequence"/>
</dbReference>
<feature type="domain" description="Phosphoethanolamine transferase N-terminal" evidence="9">
    <location>
        <begin position="50"/>
        <end position="197"/>
    </location>
</feature>
<evidence type="ECO:0000256" key="7">
    <source>
        <dbReference type="ARBA" id="ARBA00023136"/>
    </source>
</evidence>
<keyword evidence="7" id="KW-0472">Membrane</keyword>
<keyword evidence="2" id="KW-1003">Cell membrane</keyword>
<dbReference type="Pfam" id="PF00884">
    <property type="entry name" value="Sulfatase"/>
    <property type="match status" value="1"/>
</dbReference>
<gene>
    <name evidence="10" type="ORF">DYF97_00235</name>
</gene>
<dbReference type="SUPFAM" id="SSF53649">
    <property type="entry name" value="Alkaline phosphatase-like"/>
    <property type="match status" value="1"/>
</dbReference>
<dbReference type="CDD" id="cd16017">
    <property type="entry name" value="LptA"/>
    <property type="match status" value="1"/>
</dbReference>
<comment type="subcellular location">
    <subcellularLocation>
        <location evidence="1">Cell inner membrane</location>
        <topology evidence="1">Multi-pass membrane protein</topology>
    </subcellularLocation>
</comment>
<dbReference type="NCBIfam" id="NF028537">
    <property type="entry name" value="P_eth_NH2_trans"/>
    <property type="match status" value="1"/>
</dbReference>
<dbReference type="InterPro" id="IPR040423">
    <property type="entry name" value="PEA_transferase"/>
</dbReference>
<dbReference type="GO" id="GO:0016776">
    <property type="term" value="F:phosphotransferase activity, phosphate group as acceptor"/>
    <property type="evidence" value="ECO:0007669"/>
    <property type="project" value="TreeGrafter"/>
</dbReference>
<keyword evidence="5" id="KW-0812">Transmembrane</keyword>
<dbReference type="AlphaFoldDB" id="A0A5T1YK39"/>
<feature type="domain" description="Sulfatase N-terminal" evidence="8">
    <location>
        <begin position="224"/>
        <end position="496"/>
    </location>
</feature>
<protein>
    <submittedName>
        <fullName evidence="10">Phosphoethanolamine--lipid A transferase</fullName>
    </submittedName>
</protein>
<evidence type="ECO:0000256" key="2">
    <source>
        <dbReference type="ARBA" id="ARBA00022475"/>
    </source>
</evidence>
<keyword evidence="4 10" id="KW-0808">Transferase</keyword>
<dbReference type="Pfam" id="PF08019">
    <property type="entry name" value="EptA_B_N"/>
    <property type="match status" value="1"/>
</dbReference>
<evidence type="ECO:0000256" key="4">
    <source>
        <dbReference type="ARBA" id="ARBA00022679"/>
    </source>
</evidence>
<keyword evidence="6" id="KW-1133">Transmembrane helix</keyword>